<comment type="caution">
    <text evidence="1">The sequence shown here is derived from an EMBL/GenBank/DDBJ whole genome shotgun (WGS) entry which is preliminary data.</text>
</comment>
<evidence type="ECO:0000313" key="2">
    <source>
        <dbReference type="Proteomes" id="UP001390339"/>
    </source>
</evidence>
<dbReference type="EMBL" id="JAPCWZ010000007">
    <property type="protein sequence ID" value="KAK8856832.1"/>
    <property type="molecule type" value="Genomic_DNA"/>
</dbReference>
<name>A0ABR2I485_9PEZI</name>
<sequence length="238" mass="27375">MSVRSYIDWVAQYVIWQVRNAFHWWQQKLSCHILPPVPQLNNPTIINSKVKFEELWDNLDDINILIVSIIIDHHRSQNQDISSIGLTTWDLRTNATISVSWHVDGTTPRSQDNFRFGLRKSVGKEEIGDCLKERLALYSVQYSKVFVFTYGVFSLNVLDEMCGKWQLHPIIVDLQAVQMVLTEASSAIPISEYLSASFTKSASIMEKRDSGDDAYYIMDSVQAMVVVANNTLRWRRDA</sequence>
<evidence type="ECO:0000313" key="1">
    <source>
        <dbReference type="EMBL" id="KAK8856832.1"/>
    </source>
</evidence>
<accession>A0ABR2I485</accession>
<organism evidence="1 2">
    <name type="scientific">Apiospora arundinis</name>
    <dbReference type="NCBI Taxonomy" id="335852"/>
    <lineage>
        <taxon>Eukaryota</taxon>
        <taxon>Fungi</taxon>
        <taxon>Dikarya</taxon>
        <taxon>Ascomycota</taxon>
        <taxon>Pezizomycotina</taxon>
        <taxon>Sordariomycetes</taxon>
        <taxon>Xylariomycetidae</taxon>
        <taxon>Amphisphaeriales</taxon>
        <taxon>Apiosporaceae</taxon>
        <taxon>Apiospora</taxon>
    </lineage>
</organism>
<proteinExistence type="predicted"/>
<protein>
    <submittedName>
        <fullName evidence="1">Uncharacterized protein</fullName>
    </submittedName>
</protein>
<reference evidence="1 2" key="1">
    <citation type="journal article" date="2024" name="IMA Fungus">
        <title>Apiospora arundinis, a panoply of carbohydrate-active enzymes and secondary metabolites.</title>
        <authorList>
            <person name="Sorensen T."/>
            <person name="Petersen C."/>
            <person name="Muurmann A.T."/>
            <person name="Christiansen J.V."/>
            <person name="Brundto M.L."/>
            <person name="Overgaard C.K."/>
            <person name="Boysen A.T."/>
            <person name="Wollenberg R.D."/>
            <person name="Larsen T.O."/>
            <person name="Sorensen J.L."/>
            <person name="Nielsen K.L."/>
            <person name="Sondergaard T.E."/>
        </authorList>
    </citation>
    <scope>NUCLEOTIDE SEQUENCE [LARGE SCALE GENOMIC DNA]</scope>
    <source>
        <strain evidence="1 2">AAU 773</strain>
    </source>
</reference>
<dbReference type="Proteomes" id="UP001390339">
    <property type="component" value="Unassembled WGS sequence"/>
</dbReference>
<keyword evidence="2" id="KW-1185">Reference proteome</keyword>
<gene>
    <name evidence="1" type="ORF">PGQ11_012744</name>
</gene>